<dbReference type="GO" id="GO:0016020">
    <property type="term" value="C:membrane"/>
    <property type="evidence" value="ECO:0007669"/>
    <property type="project" value="UniProtKB-SubCell"/>
</dbReference>
<feature type="transmembrane region" description="Helical" evidence="2">
    <location>
        <begin position="165"/>
        <end position="184"/>
    </location>
</feature>
<dbReference type="AlphaFoldDB" id="A0A8R1DNQ7"/>
<feature type="transmembrane region" description="Helical" evidence="2">
    <location>
        <begin position="391"/>
        <end position="412"/>
    </location>
</feature>
<dbReference type="InterPro" id="IPR036259">
    <property type="entry name" value="MFS_trans_sf"/>
</dbReference>
<reference evidence="4" key="2">
    <citation type="submission" date="2022-06" db="UniProtKB">
        <authorList>
            <consortium name="EnsemblMetazoa"/>
        </authorList>
    </citation>
    <scope>IDENTIFICATION</scope>
    <source>
        <strain evidence="4">DF5081</strain>
    </source>
</reference>
<dbReference type="OMA" id="CEWTSDS"/>
<feature type="transmembrane region" description="Helical" evidence="2">
    <location>
        <begin position="358"/>
        <end position="379"/>
    </location>
</feature>
<dbReference type="Proteomes" id="UP000005237">
    <property type="component" value="Unassembled WGS sequence"/>
</dbReference>
<evidence type="ECO:0000313" key="4">
    <source>
        <dbReference type="EnsemblMetazoa" id="CJA07957c.1"/>
    </source>
</evidence>
<evidence type="ECO:0000313" key="5">
    <source>
        <dbReference type="Proteomes" id="UP000005237"/>
    </source>
</evidence>
<dbReference type="Pfam" id="PF07690">
    <property type="entry name" value="MFS_1"/>
    <property type="match status" value="1"/>
</dbReference>
<dbReference type="InterPro" id="IPR020846">
    <property type="entry name" value="MFS_dom"/>
</dbReference>
<dbReference type="GO" id="GO:0022857">
    <property type="term" value="F:transmembrane transporter activity"/>
    <property type="evidence" value="ECO:0007669"/>
    <property type="project" value="InterPro"/>
</dbReference>
<dbReference type="SUPFAM" id="SSF103473">
    <property type="entry name" value="MFS general substrate transporter"/>
    <property type="match status" value="1"/>
</dbReference>
<proteinExistence type="predicted"/>
<feature type="transmembrane region" description="Helical" evidence="2">
    <location>
        <begin position="424"/>
        <end position="446"/>
    </location>
</feature>
<feature type="transmembrane region" description="Helical" evidence="2">
    <location>
        <begin position="262"/>
        <end position="286"/>
    </location>
</feature>
<dbReference type="PANTHER" id="PTHR45757">
    <property type="entry name" value="PROTEIN CBG23364-RELATED"/>
    <property type="match status" value="1"/>
</dbReference>
<feature type="domain" description="Major facilitator superfamily (MFS) profile" evidence="3">
    <location>
        <begin position="33"/>
        <end position="450"/>
    </location>
</feature>
<dbReference type="Gene3D" id="1.20.1250.20">
    <property type="entry name" value="MFS general substrate transporter like domains"/>
    <property type="match status" value="2"/>
</dbReference>
<reference evidence="5" key="1">
    <citation type="submission" date="2010-08" db="EMBL/GenBank/DDBJ databases">
        <authorList>
            <consortium name="Caenorhabditis japonica Sequencing Consortium"/>
            <person name="Wilson R.K."/>
        </authorList>
    </citation>
    <scope>NUCLEOTIDE SEQUENCE [LARGE SCALE GENOMIC DNA]</scope>
    <source>
        <strain evidence="5">DF5081</strain>
    </source>
</reference>
<keyword evidence="2" id="KW-0472">Membrane</keyword>
<protein>
    <submittedName>
        <fullName evidence="4">MFS domain-containing protein</fullName>
    </submittedName>
</protein>
<feature type="transmembrane region" description="Helical" evidence="2">
    <location>
        <begin position="105"/>
        <end position="123"/>
    </location>
</feature>
<evidence type="ECO:0000256" key="1">
    <source>
        <dbReference type="ARBA" id="ARBA00004141"/>
    </source>
</evidence>
<accession>A0A8R1DNQ7</accession>
<feature type="transmembrane region" description="Helical" evidence="2">
    <location>
        <begin position="78"/>
        <end position="98"/>
    </location>
</feature>
<organism evidence="4 5">
    <name type="scientific">Caenorhabditis japonica</name>
    <dbReference type="NCBI Taxonomy" id="281687"/>
    <lineage>
        <taxon>Eukaryota</taxon>
        <taxon>Metazoa</taxon>
        <taxon>Ecdysozoa</taxon>
        <taxon>Nematoda</taxon>
        <taxon>Chromadorea</taxon>
        <taxon>Rhabditida</taxon>
        <taxon>Rhabditina</taxon>
        <taxon>Rhabditomorpha</taxon>
        <taxon>Rhabditoidea</taxon>
        <taxon>Rhabditidae</taxon>
        <taxon>Peloderinae</taxon>
        <taxon>Caenorhabditis</taxon>
    </lineage>
</organism>
<dbReference type="PROSITE" id="PS50850">
    <property type="entry name" value="MFS"/>
    <property type="match status" value="1"/>
</dbReference>
<sequence length="493" mass="53780">MADAVFPTQATAQTRYISLFGTRTRFVIMVLILLCLTSIWSNILAFNFAVVCMDDDTSEVGLNSTTPKTHFTSTQNSLAMSIVAIAALLGNFPIVQLVGMVGIRTVFAGMGILSAVATLLIPLSIRMGFYYFLAVRFLQGFAFAANFPVIGSFCAKWSYFKQNGLFVSSLVAYVQLSPAITMPASGALCSAFKWPSIFYAHGAVSLVLFVTYALFYRNSPQKHPFVGNVELKKISIGKIATVDKRALKKVPYSAILKTPAIWAVWIAAIGNFTCVNMMFLFSPIYLSKVLGFPVHSTGITAAVPPFLQFLSKLICGAISDRLKCIPEGIKFRIFNSIAFIGSAIFLAILAFMDVSHKDYNMIVLGCAAAMLGATTGGFFKAGPVLSKQYSHFVTGNISLGITITMLIVPFFVNALTKNNTQEEWKWVFLITGAVMVVTNIIFCIFVKGEPCEWTSDNFHRASSVADFESNNVRNAANTISTVSANLEDVPEKL</sequence>
<name>A0A8R1DNQ7_CAEJA</name>
<comment type="subcellular location">
    <subcellularLocation>
        <location evidence="1">Membrane</location>
        <topology evidence="1">Multi-pass membrane protein</topology>
    </subcellularLocation>
</comment>
<feature type="transmembrane region" description="Helical" evidence="2">
    <location>
        <begin position="26"/>
        <end position="50"/>
    </location>
</feature>
<feature type="transmembrane region" description="Helical" evidence="2">
    <location>
        <begin position="331"/>
        <end position="352"/>
    </location>
</feature>
<feature type="transmembrane region" description="Helical" evidence="2">
    <location>
        <begin position="129"/>
        <end position="153"/>
    </location>
</feature>
<dbReference type="PANTHER" id="PTHR45757:SF23">
    <property type="entry name" value="MAJOR FACILITATOR SUPERFAMILY (MFS) PROFILE DOMAIN-CONTAINING PROTEIN"/>
    <property type="match status" value="1"/>
</dbReference>
<feature type="transmembrane region" description="Helical" evidence="2">
    <location>
        <begin position="292"/>
        <end position="310"/>
    </location>
</feature>
<evidence type="ECO:0000256" key="2">
    <source>
        <dbReference type="SAM" id="Phobius"/>
    </source>
</evidence>
<dbReference type="InterPro" id="IPR011701">
    <property type="entry name" value="MFS"/>
</dbReference>
<keyword evidence="5" id="KW-1185">Reference proteome</keyword>
<keyword evidence="2" id="KW-0812">Transmembrane</keyword>
<dbReference type="EnsemblMetazoa" id="CJA07957c.1">
    <property type="protein sequence ID" value="CJA07957c.1"/>
    <property type="gene ID" value="WBGene00127161"/>
</dbReference>
<feature type="transmembrane region" description="Helical" evidence="2">
    <location>
        <begin position="196"/>
        <end position="215"/>
    </location>
</feature>
<evidence type="ECO:0000259" key="3">
    <source>
        <dbReference type="PROSITE" id="PS50850"/>
    </source>
</evidence>
<keyword evidence="2" id="KW-1133">Transmembrane helix</keyword>